<keyword evidence="3 7" id="KW-0133">Cell shape</keyword>
<dbReference type="EC" id="5.1.1.3" evidence="2 7"/>
<dbReference type="GO" id="GO:0008881">
    <property type="term" value="F:glutamate racemase activity"/>
    <property type="evidence" value="ECO:0007669"/>
    <property type="project" value="UniProtKB-UniRule"/>
</dbReference>
<evidence type="ECO:0000313" key="8">
    <source>
        <dbReference type="EMBL" id="GIQ68274.1"/>
    </source>
</evidence>
<dbReference type="GO" id="GO:0008360">
    <property type="term" value="P:regulation of cell shape"/>
    <property type="evidence" value="ECO:0007669"/>
    <property type="project" value="UniProtKB-KW"/>
</dbReference>
<comment type="similarity">
    <text evidence="7">Belongs to the aspartate/glutamate racemases family.</text>
</comment>
<dbReference type="InterPro" id="IPR004391">
    <property type="entry name" value="Glu_race"/>
</dbReference>
<evidence type="ECO:0000256" key="6">
    <source>
        <dbReference type="ARBA" id="ARBA00023316"/>
    </source>
</evidence>
<name>A0A8J4H3K1_9BACL</name>
<keyword evidence="9" id="KW-1185">Reference proteome</keyword>
<dbReference type="GO" id="GO:0071555">
    <property type="term" value="P:cell wall organization"/>
    <property type="evidence" value="ECO:0007669"/>
    <property type="project" value="UniProtKB-KW"/>
</dbReference>
<accession>A0A8J4H3K1</accession>
<dbReference type="PANTHER" id="PTHR21198:SF3">
    <property type="entry name" value="GLUTAMATE RACEMASE"/>
    <property type="match status" value="1"/>
</dbReference>
<proteinExistence type="inferred from homology"/>
<dbReference type="PANTHER" id="PTHR21198">
    <property type="entry name" value="GLUTAMATE RACEMASE"/>
    <property type="match status" value="1"/>
</dbReference>
<organism evidence="8 9">
    <name type="scientific">Xylanibacillus composti</name>
    <dbReference type="NCBI Taxonomy" id="1572762"/>
    <lineage>
        <taxon>Bacteria</taxon>
        <taxon>Bacillati</taxon>
        <taxon>Bacillota</taxon>
        <taxon>Bacilli</taxon>
        <taxon>Bacillales</taxon>
        <taxon>Paenibacillaceae</taxon>
        <taxon>Xylanibacillus</taxon>
    </lineage>
</organism>
<protein>
    <recommendedName>
        <fullName evidence="2 7">Glutamate racemase</fullName>
        <ecNumber evidence="2 7">5.1.1.3</ecNumber>
    </recommendedName>
</protein>
<comment type="pathway">
    <text evidence="7">Cell wall biogenesis; peptidoglycan biosynthesis.</text>
</comment>
<dbReference type="InterPro" id="IPR001920">
    <property type="entry name" value="Asp/Glu_race"/>
</dbReference>
<feature type="binding site" evidence="7">
    <location>
        <begin position="7"/>
        <end position="8"/>
    </location>
    <ligand>
        <name>substrate</name>
    </ligand>
</feature>
<dbReference type="Pfam" id="PF01177">
    <property type="entry name" value="Asp_Glu_race"/>
    <property type="match status" value="1"/>
</dbReference>
<keyword evidence="6 7" id="KW-0961">Cell wall biogenesis/degradation</keyword>
<feature type="active site" description="Proton donor/acceptor" evidence="7">
    <location>
        <position position="71"/>
    </location>
</feature>
<feature type="active site" description="Proton donor/acceptor" evidence="7">
    <location>
        <position position="183"/>
    </location>
</feature>
<dbReference type="AlphaFoldDB" id="A0A8J4H3K1"/>
<keyword evidence="4 7" id="KW-0573">Peptidoglycan synthesis</keyword>
<sequence length="262" mass="29512">MSIVFFDSGIGGLTVLHEAVRLMPHEDYIYYADSRHVPYGLRDKREVQRLVCDAIQAMTERYDVHAVVVACNTATSIAIQALRDRYRMPVIGMEPAVKPAVRLVQASRKRVLVSATPLTLKENKFAELVAGIEAEQFVDPLALPELVRFAEKEQFAGQTVEAYLREVLTPFDLSQYGAFVMGCTHYIYYKNLFSKLLPEEVALIDGNRGTVRHLQRQLEVLLPGRSGKGSGQIRFHSSLPADEADRMTRIFHHLQAEHDGVT</sequence>
<dbReference type="UniPathway" id="UPA00219"/>
<gene>
    <name evidence="8" type="primary">yrpC</name>
    <name evidence="7" type="synonym">murI</name>
    <name evidence="8" type="ORF">XYCOK13_10980</name>
</gene>
<dbReference type="EMBL" id="BOVK01000014">
    <property type="protein sequence ID" value="GIQ68274.1"/>
    <property type="molecule type" value="Genomic_DNA"/>
</dbReference>
<dbReference type="RefSeq" id="WP_213410885.1">
    <property type="nucleotide sequence ID" value="NZ_BOVK01000014.1"/>
</dbReference>
<evidence type="ECO:0000313" key="9">
    <source>
        <dbReference type="Proteomes" id="UP000677918"/>
    </source>
</evidence>
<evidence type="ECO:0000256" key="1">
    <source>
        <dbReference type="ARBA" id="ARBA00001602"/>
    </source>
</evidence>
<comment type="caution">
    <text evidence="8">The sequence shown here is derived from an EMBL/GenBank/DDBJ whole genome shotgun (WGS) entry which is preliminary data.</text>
</comment>
<dbReference type="InterPro" id="IPR015942">
    <property type="entry name" value="Asp/Glu/hydantoin_racemase"/>
</dbReference>
<evidence type="ECO:0000256" key="4">
    <source>
        <dbReference type="ARBA" id="ARBA00022984"/>
    </source>
</evidence>
<dbReference type="PROSITE" id="PS00923">
    <property type="entry name" value="ASP_GLU_RACEMASE_1"/>
    <property type="match status" value="1"/>
</dbReference>
<dbReference type="Proteomes" id="UP000677918">
    <property type="component" value="Unassembled WGS sequence"/>
</dbReference>
<reference evidence="8" key="1">
    <citation type="submission" date="2021-04" db="EMBL/GenBank/DDBJ databases">
        <title>Draft genome sequence of Xylanibacillus composti strain K13.</title>
        <authorList>
            <person name="Uke A."/>
            <person name="Chhe C."/>
            <person name="Baramee S."/>
            <person name="Kosugi A."/>
        </authorList>
    </citation>
    <scope>NUCLEOTIDE SEQUENCE</scope>
    <source>
        <strain evidence="8">K13</strain>
    </source>
</reference>
<evidence type="ECO:0000256" key="7">
    <source>
        <dbReference type="HAMAP-Rule" id="MF_00258"/>
    </source>
</evidence>
<dbReference type="HAMAP" id="MF_00258">
    <property type="entry name" value="Glu_racemase"/>
    <property type="match status" value="1"/>
</dbReference>
<dbReference type="NCBIfam" id="TIGR00067">
    <property type="entry name" value="glut_race"/>
    <property type="match status" value="1"/>
</dbReference>
<evidence type="ECO:0000256" key="5">
    <source>
        <dbReference type="ARBA" id="ARBA00023235"/>
    </source>
</evidence>
<evidence type="ECO:0000256" key="2">
    <source>
        <dbReference type="ARBA" id="ARBA00013090"/>
    </source>
</evidence>
<feature type="binding site" evidence="7">
    <location>
        <begin position="184"/>
        <end position="185"/>
    </location>
    <ligand>
        <name>substrate</name>
    </ligand>
</feature>
<comment type="function">
    <text evidence="7">Provides the (R)-glutamate required for cell wall biosynthesis.</text>
</comment>
<keyword evidence="5 7" id="KW-0413">Isomerase</keyword>
<evidence type="ECO:0000256" key="3">
    <source>
        <dbReference type="ARBA" id="ARBA00022960"/>
    </source>
</evidence>
<dbReference type="InterPro" id="IPR018187">
    <property type="entry name" value="Asp/Glu_racemase_AS_1"/>
</dbReference>
<dbReference type="Gene3D" id="3.40.50.1860">
    <property type="match status" value="2"/>
</dbReference>
<dbReference type="SUPFAM" id="SSF53681">
    <property type="entry name" value="Aspartate/glutamate racemase"/>
    <property type="match status" value="2"/>
</dbReference>
<comment type="catalytic activity">
    <reaction evidence="1 7">
        <text>L-glutamate = D-glutamate</text>
        <dbReference type="Rhea" id="RHEA:12813"/>
        <dbReference type="ChEBI" id="CHEBI:29985"/>
        <dbReference type="ChEBI" id="CHEBI:29986"/>
        <dbReference type="EC" id="5.1.1.3"/>
    </reaction>
</comment>
<feature type="binding site" evidence="7">
    <location>
        <begin position="39"/>
        <end position="40"/>
    </location>
    <ligand>
        <name>substrate</name>
    </ligand>
</feature>
<dbReference type="GO" id="GO:0009252">
    <property type="term" value="P:peptidoglycan biosynthetic process"/>
    <property type="evidence" value="ECO:0007669"/>
    <property type="project" value="UniProtKB-UniRule"/>
</dbReference>
<feature type="binding site" evidence="7">
    <location>
        <begin position="72"/>
        <end position="73"/>
    </location>
    <ligand>
        <name>substrate</name>
    </ligand>
</feature>